<dbReference type="InterPro" id="IPR044822">
    <property type="entry name" value="Myb_DNA-bind_4"/>
</dbReference>
<sequence length="185" mass="21649">MFVKIAEDMQTFGYTYSGEQVKNRWRCFEKSYKTYMQHNNKLRGRERRTLEFEEQLHGIFHKEPQFYPEVVTSSDKTRVNPAVAISVSTKSERRIRSESAKLSDSRINHGRASSSTVTVDPDNPSPANKKTRYTYKATSTVLEGIRVEMKLKNDLKEKQVELQKKHNELLEKKLTLLEKHTKTSY</sequence>
<feature type="region of interest" description="Disordered" evidence="1">
    <location>
        <begin position="95"/>
        <end position="130"/>
    </location>
</feature>
<dbReference type="AlphaFoldDB" id="A0AAN7ZFY6"/>
<feature type="domain" description="Myb/SANT-like DNA-binding" evidence="2">
    <location>
        <begin position="2"/>
        <end position="57"/>
    </location>
</feature>
<evidence type="ECO:0000256" key="1">
    <source>
        <dbReference type="SAM" id="MobiDB-lite"/>
    </source>
</evidence>
<accession>A0AAN7ZFY6</accession>
<keyword evidence="4" id="KW-1185">Reference proteome</keyword>
<feature type="compositionally biased region" description="Basic and acidic residues" evidence="1">
    <location>
        <begin position="95"/>
        <end position="107"/>
    </location>
</feature>
<evidence type="ECO:0000313" key="4">
    <source>
        <dbReference type="Proteomes" id="UP001329430"/>
    </source>
</evidence>
<evidence type="ECO:0000313" key="3">
    <source>
        <dbReference type="EMBL" id="KAK5641062.1"/>
    </source>
</evidence>
<comment type="caution">
    <text evidence="3">The sequence shown here is derived from an EMBL/GenBank/DDBJ whole genome shotgun (WGS) entry which is preliminary data.</text>
</comment>
<organism evidence="3 4">
    <name type="scientific">Pyrocoelia pectoralis</name>
    <dbReference type="NCBI Taxonomy" id="417401"/>
    <lineage>
        <taxon>Eukaryota</taxon>
        <taxon>Metazoa</taxon>
        <taxon>Ecdysozoa</taxon>
        <taxon>Arthropoda</taxon>
        <taxon>Hexapoda</taxon>
        <taxon>Insecta</taxon>
        <taxon>Pterygota</taxon>
        <taxon>Neoptera</taxon>
        <taxon>Endopterygota</taxon>
        <taxon>Coleoptera</taxon>
        <taxon>Polyphaga</taxon>
        <taxon>Elateriformia</taxon>
        <taxon>Elateroidea</taxon>
        <taxon>Lampyridae</taxon>
        <taxon>Lampyrinae</taxon>
        <taxon>Pyrocoelia</taxon>
    </lineage>
</organism>
<dbReference type="EMBL" id="JAVRBK010000007">
    <property type="protein sequence ID" value="KAK5641062.1"/>
    <property type="molecule type" value="Genomic_DNA"/>
</dbReference>
<proteinExistence type="predicted"/>
<name>A0AAN7ZFY6_9COLE</name>
<reference evidence="3 4" key="1">
    <citation type="journal article" date="2024" name="Insects">
        <title>An Improved Chromosome-Level Genome Assembly of the Firefly Pyrocoelia pectoralis.</title>
        <authorList>
            <person name="Fu X."/>
            <person name="Meyer-Rochow V.B."/>
            <person name="Ballantyne L."/>
            <person name="Zhu X."/>
        </authorList>
    </citation>
    <scope>NUCLEOTIDE SEQUENCE [LARGE SCALE GENOMIC DNA]</scope>
    <source>
        <strain evidence="3">XCY_ONT2</strain>
    </source>
</reference>
<gene>
    <name evidence="3" type="ORF">RI129_009609</name>
</gene>
<evidence type="ECO:0000259" key="2">
    <source>
        <dbReference type="Pfam" id="PF13837"/>
    </source>
</evidence>
<protein>
    <recommendedName>
        <fullName evidence="2">Myb/SANT-like DNA-binding domain-containing protein</fullName>
    </recommendedName>
</protein>
<dbReference type="Proteomes" id="UP001329430">
    <property type="component" value="Chromosome 7"/>
</dbReference>
<dbReference type="Pfam" id="PF13837">
    <property type="entry name" value="Myb_DNA-bind_4"/>
    <property type="match status" value="1"/>
</dbReference>